<evidence type="ECO:0000313" key="2">
    <source>
        <dbReference type="EMBL" id="GJT28647.1"/>
    </source>
</evidence>
<dbReference type="Proteomes" id="UP001151760">
    <property type="component" value="Unassembled WGS sequence"/>
</dbReference>
<dbReference type="EMBL" id="BQNB010014477">
    <property type="protein sequence ID" value="GJT28647.1"/>
    <property type="molecule type" value="Genomic_DNA"/>
</dbReference>
<feature type="region of interest" description="Disordered" evidence="1">
    <location>
        <begin position="1"/>
        <end position="25"/>
    </location>
</feature>
<accession>A0ABQ5CQD8</accession>
<evidence type="ECO:0000256" key="1">
    <source>
        <dbReference type="SAM" id="MobiDB-lite"/>
    </source>
</evidence>
<evidence type="ECO:0000313" key="3">
    <source>
        <dbReference type="Proteomes" id="UP001151760"/>
    </source>
</evidence>
<reference evidence="2" key="2">
    <citation type="submission" date="2022-01" db="EMBL/GenBank/DDBJ databases">
        <authorList>
            <person name="Yamashiro T."/>
            <person name="Shiraishi A."/>
            <person name="Satake H."/>
            <person name="Nakayama K."/>
        </authorList>
    </citation>
    <scope>NUCLEOTIDE SEQUENCE</scope>
</reference>
<gene>
    <name evidence="2" type="ORF">Tco_0908922</name>
</gene>
<keyword evidence="3" id="KW-1185">Reference proteome</keyword>
<reference evidence="2" key="1">
    <citation type="journal article" date="2022" name="Int. J. Mol. Sci.">
        <title>Draft Genome of Tanacetum Coccineum: Genomic Comparison of Closely Related Tanacetum-Family Plants.</title>
        <authorList>
            <person name="Yamashiro T."/>
            <person name="Shiraishi A."/>
            <person name="Nakayama K."/>
            <person name="Satake H."/>
        </authorList>
    </citation>
    <scope>NUCLEOTIDE SEQUENCE</scope>
</reference>
<comment type="caution">
    <text evidence="2">The sequence shown here is derived from an EMBL/GenBank/DDBJ whole genome shotgun (WGS) entry which is preliminary data.</text>
</comment>
<proteinExistence type="predicted"/>
<organism evidence="2 3">
    <name type="scientific">Tanacetum coccineum</name>
    <dbReference type="NCBI Taxonomy" id="301880"/>
    <lineage>
        <taxon>Eukaryota</taxon>
        <taxon>Viridiplantae</taxon>
        <taxon>Streptophyta</taxon>
        <taxon>Embryophyta</taxon>
        <taxon>Tracheophyta</taxon>
        <taxon>Spermatophyta</taxon>
        <taxon>Magnoliopsida</taxon>
        <taxon>eudicotyledons</taxon>
        <taxon>Gunneridae</taxon>
        <taxon>Pentapetalae</taxon>
        <taxon>asterids</taxon>
        <taxon>campanulids</taxon>
        <taxon>Asterales</taxon>
        <taxon>Asteraceae</taxon>
        <taxon>Asteroideae</taxon>
        <taxon>Anthemideae</taxon>
        <taxon>Anthemidinae</taxon>
        <taxon>Tanacetum</taxon>
    </lineage>
</organism>
<name>A0ABQ5CQD8_9ASTR</name>
<protein>
    <submittedName>
        <fullName evidence="2">Uncharacterized protein</fullName>
    </submittedName>
</protein>
<sequence length="194" mass="23100">MGSDEIEPTDDESSDLEESDHDDEQEIDEIFRIETNLFDYETSLCEKFKKFNYLLRIDPDLLTKDIEGFKTYDEYKDDWIYEWNKDVPWVEEKPWTDTGVWKEPKPVKHTCKPFNYKTGYSEWPTCSWMNDGFYNGGNLLGAYIVGNTLRYQDLEWYDALKDIELKDDALSNKAIMEGLIDDDNDDESHYERMK</sequence>